<keyword evidence="9" id="KW-1133">Transmembrane helix</keyword>
<evidence type="ECO:0000313" key="11">
    <source>
        <dbReference type="Ensembl" id="ENSPSMP00000000374.1"/>
    </source>
</evidence>
<evidence type="ECO:0000313" key="12">
    <source>
        <dbReference type="Proteomes" id="UP000694414"/>
    </source>
</evidence>
<keyword evidence="4" id="KW-0547">Nucleotide-binding</keyword>
<dbReference type="PANTHER" id="PTHR24346:SF82">
    <property type="entry name" value="KP78A-RELATED"/>
    <property type="match status" value="1"/>
</dbReference>
<feature type="transmembrane region" description="Helical" evidence="9">
    <location>
        <begin position="202"/>
        <end position="220"/>
    </location>
</feature>
<protein>
    <recommendedName>
        <fullName evidence="1">non-specific serine/threonine protein kinase</fullName>
        <ecNumber evidence="1">2.7.11.1</ecNumber>
    </recommendedName>
</protein>
<dbReference type="SUPFAM" id="SSF56112">
    <property type="entry name" value="Protein kinase-like (PK-like)"/>
    <property type="match status" value="1"/>
</dbReference>
<dbReference type="Pfam" id="PF00069">
    <property type="entry name" value="Pkinase"/>
    <property type="match status" value="1"/>
</dbReference>
<sequence length="230" mass="25619">MRALNHPNILKLLNVIEDEDNLCLIMEYTSGGDLSGLIRSRQRLSEEEARPIFCQLLAAVQSCHENHIVHRDLKPNNVLLDEHGNVKLADFGLAGTFSEGGYLDIFCGTPVFSAPEMFLREKYVGPEVDVWSLAGGLQTHPGHSRVSCSTAWSPGDERAPPPPTGPLCSPVWIFFMLNSPVSGHPVLLSLKSIPVSQPFSNAYFFVCLFICFVFLCHHTLQSKYGRFKYI</sequence>
<dbReference type="InterPro" id="IPR011009">
    <property type="entry name" value="Kinase-like_dom_sf"/>
</dbReference>
<evidence type="ECO:0000256" key="5">
    <source>
        <dbReference type="ARBA" id="ARBA00022777"/>
    </source>
</evidence>
<accession>A0A8C8YGI0</accession>
<proteinExistence type="predicted"/>
<evidence type="ECO:0000256" key="2">
    <source>
        <dbReference type="ARBA" id="ARBA00022527"/>
    </source>
</evidence>
<dbReference type="SMART" id="SM00220">
    <property type="entry name" value="S_TKc"/>
    <property type="match status" value="1"/>
</dbReference>
<keyword evidence="3" id="KW-0808">Transferase</keyword>
<reference evidence="11" key="2">
    <citation type="submission" date="2025-09" db="UniProtKB">
        <authorList>
            <consortium name="Ensembl"/>
        </authorList>
    </citation>
    <scope>IDENTIFICATION</scope>
</reference>
<keyword evidence="9" id="KW-0812">Transmembrane</keyword>
<dbReference type="Ensembl" id="ENSPSMT00000000434.1">
    <property type="protein sequence ID" value="ENSPSMP00000000374.1"/>
    <property type="gene ID" value="ENSPSMG00000000321.1"/>
</dbReference>
<dbReference type="InterPro" id="IPR000719">
    <property type="entry name" value="Prot_kinase_dom"/>
</dbReference>
<evidence type="ECO:0000256" key="7">
    <source>
        <dbReference type="ARBA" id="ARBA00047899"/>
    </source>
</evidence>
<dbReference type="GeneTree" id="ENSGT00940000160886"/>
<evidence type="ECO:0000256" key="1">
    <source>
        <dbReference type="ARBA" id="ARBA00012513"/>
    </source>
</evidence>
<evidence type="ECO:0000256" key="4">
    <source>
        <dbReference type="ARBA" id="ARBA00022741"/>
    </source>
</evidence>
<organism evidence="11 12">
    <name type="scientific">Prolemur simus</name>
    <name type="common">Greater bamboo lemur</name>
    <name type="synonym">Hapalemur simus</name>
    <dbReference type="NCBI Taxonomy" id="1328070"/>
    <lineage>
        <taxon>Eukaryota</taxon>
        <taxon>Metazoa</taxon>
        <taxon>Chordata</taxon>
        <taxon>Craniata</taxon>
        <taxon>Vertebrata</taxon>
        <taxon>Euteleostomi</taxon>
        <taxon>Mammalia</taxon>
        <taxon>Eutheria</taxon>
        <taxon>Euarchontoglires</taxon>
        <taxon>Primates</taxon>
        <taxon>Strepsirrhini</taxon>
        <taxon>Lemuriformes</taxon>
        <taxon>Lemuridae</taxon>
        <taxon>Prolemur</taxon>
    </lineage>
</organism>
<dbReference type="Proteomes" id="UP000694414">
    <property type="component" value="Unplaced"/>
</dbReference>
<keyword evidence="12" id="KW-1185">Reference proteome</keyword>
<dbReference type="InterPro" id="IPR008271">
    <property type="entry name" value="Ser/Thr_kinase_AS"/>
</dbReference>
<reference evidence="11" key="1">
    <citation type="submission" date="2025-08" db="UniProtKB">
        <authorList>
            <consortium name="Ensembl"/>
        </authorList>
    </citation>
    <scope>IDENTIFICATION</scope>
</reference>
<comment type="catalytic activity">
    <reaction evidence="7">
        <text>L-threonyl-[protein] + ATP = O-phospho-L-threonyl-[protein] + ADP + H(+)</text>
        <dbReference type="Rhea" id="RHEA:46608"/>
        <dbReference type="Rhea" id="RHEA-COMP:11060"/>
        <dbReference type="Rhea" id="RHEA-COMP:11605"/>
        <dbReference type="ChEBI" id="CHEBI:15378"/>
        <dbReference type="ChEBI" id="CHEBI:30013"/>
        <dbReference type="ChEBI" id="CHEBI:30616"/>
        <dbReference type="ChEBI" id="CHEBI:61977"/>
        <dbReference type="ChEBI" id="CHEBI:456216"/>
        <dbReference type="EC" id="2.7.11.1"/>
    </reaction>
</comment>
<dbReference type="GO" id="GO:0005737">
    <property type="term" value="C:cytoplasm"/>
    <property type="evidence" value="ECO:0007669"/>
    <property type="project" value="TreeGrafter"/>
</dbReference>
<dbReference type="GO" id="GO:0005524">
    <property type="term" value="F:ATP binding"/>
    <property type="evidence" value="ECO:0007669"/>
    <property type="project" value="UniProtKB-KW"/>
</dbReference>
<evidence type="ECO:0000259" key="10">
    <source>
        <dbReference type="PROSITE" id="PS50011"/>
    </source>
</evidence>
<keyword evidence="5" id="KW-0418">Kinase</keyword>
<name>A0A8C8YGI0_PROSS</name>
<dbReference type="PROSITE" id="PS50011">
    <property type="entry name" value="PROTEIN_KINASE_DOM"/>
    <property type="match status" value="1"/>
</dbReference>
<dbReference type="PANTHER" id="PTHR24346">
    <property type="entry name" value="MAP/MICROTUBULE AFFINITY-REGULATING KINASE"/>
    <property type="match status" value="1"/>
</dbReference>
<evidence type="ECO:0000256" key="8">
    <source>
        <dbReference type="ARBA" id="ARBA00048679"/>
    </source>
</evidence>
<evidence type="ECO:0000256" key="3">
    <source>
        <dbReference type="ARBA" id="ARBA00022679"/>
    </source>
</evidence>
<keyword evidence="9" id="KW-0472">Membrane</keyword>
<keyword evidence="6" id="KW-0067">ATP-binding</keyword>
<dbReference type="AlphaFoldDB" id="A0A8C8YGI0"/>
<comment type="catalytic activity">
    <reaction evidence="8">
        <text>L-seryl-[protein] + ATP = O-phospho-L-seryl-[protein] + ADP + H(+)</text>
        <dbReference type="Rhea" id="RHEA:17989"/>
        <dbReference type="Rhea" id="RHEA-COMP:9863"/>
        <dbReference type="Rhea" id="RHEA-COMP:11604"/>
        <dbReference type="ChEBI" id="CHEBI:15378"/>
        <dbReference type="ChEBI" id="CHEBI:29999"/>
        <dbReference type="ChEBI" id="CHEBI:30616"/>
        <dbReference type="ChEBI" id="CHEBI:83421"/>
        <dbReference type="ChEBI" id="CHEBI:456216"/>
        <dbReference type="EC" id="2.7.11.1"/>
    </reaction>
</comment>
<dbReference type="Gene3D" id="1.10.510.10">
    <property type="entry name" value="Transferase(Phosphotransferase) domain 1"/>
    <property type="match status" value="1"/>
</dbReference>
<evidence type="ECO:0000256" key="6">
    <source>
        <dbReference type="ARBA" id="ARBA00022840"/>
    </source>
</evidence>
<dbReference type="EC" id="2.7.11.1" evidence="1"/>
<feature type="domain" description="Protein kinase" evidence="10">
    <location>
        <begin position="1"/>
        <end position="230"/>
    </location>
</feature>
<dbReference type="GO" id="GO:0004674">
    <property type="term" value="F:protein serine/threonine kinase activity"/>
    <property type="evidence" value="ECO:0007669"/>
    <property type="project" value="UniProtKB-KW"/>
</dbReference>
<keyword evidence="2" id="KW-0723">Serine/threonine-protein kinase</keyword>
<dbReference type="PROSITE" id="PS00108">
    <property type="entry name" value="PROTEIN_KINASE_ST"/>
    <property type="match status" value="1"/>
</dbReference>
<evidence type="ECO:0000256" key="9">
    <source>
        <dbReference type="SAM" id="Phobius"/>
    </source>
</evidence>
<dbReference type="GO" id="GO:0035556">
    <property type="term" value="P:intracellular signal transduction"/>
    <property type="evidence" value="ECO:0007669"/>
    <property type="project" value="TreeGrafter"/>
</dbReference>